<dbReference type="KEGG" id="ati:AL072_02175"/>
<dbReference type="RefSeq" id="WP_045581705.1">
    <property type="nucleotide sequence ID" value="NZ_CP012401.1"/>
</dbReference>
<name>A0AAC9EWZ0_9PROT</name>
<reference evidence="2" key="1">
    <citation type="submission" date="2015-08" db="EMBL/GenBank/DDBJ databases">
        <title>Complete Genome Sequence of Azospirillum thiophilum BV-S.</title>
        <authorList>
            <person name="Fomenkov A."/>
            <person name="Vincze T."/>
            <person name="Grabovich M."/>
            <person name="Dubinina G."/>
            <person name="Orlova M."/>
            <person name="Belousova E."/>
            <person name="Roberts R.J."/>
        </authorList>
    </citation>
    <scope>NUCLEOTIDE SEQUENCE [LARGE SCALE GENOMIC DNA]</scope>
    <source>
        <strain evidence="2">BV-S</strain>
    </source>
</reference>
<evidence type="ECO:0000313" key="2">
    <source>
        <dbReference type="Proteomes" id="UP000069935"/>
    </source>
</evidence>
<dbReference type="Proteomes" id="UP000069935">
    <property type="component" value="Chromosome 1"/>
</dbReference>
<sequence>MTAATLTASMHRAGRPLELKRRVGTSSTFVTCTVYGKAGNYQPTQLVGGVTQGDRHIRITQADIAAAGWPGPVPSGVQASQWPAKIKSGDILDNGAIQGAEPLYEAGDLIGWVCWVRGG</sequence>
<accession>A0AAC9EWZ0</accession>
<proteinExistence type="predicted"/>
<gene>
    <name evidence="1" type="ORF">AL072_02175</name>
</gene>
<organism evidence="1 2">
    <name type="scientific">Azospirillum thiophilum</name>
    <dbReference type="NCBI Taxonomy" id="528244"/>
    <lineage>
        <taxon>Bacteria</taxon>
        <taxon>Pseudomonadati</taxon>
        <taxon>Pseudomonadota</taxon>
        <taxon>Alphaproteobacteria</taxon>
        <taxon>Rhodospirillales</taxon>
        <taxon>Azospirillaceae</taxon>
        <taxon>Azospirillum</taxon>
    </lineage>
</organism>
<dbReference type="EMBL" id="CP012401">
    <property type="protein sequence ID" value="ALG69924.1"/>
    <property type="molecule type" value="Genomic_DNA"/>
</dbReference>
<protein>
    <submittedName>
        <fullName evidence="1">Uncharacterized protein</fullName>
    </submittedName>
</protein>
<evidence type="ECO:0000313" key="1">
    <source>
        <dbReference type="EMBL" id="ALG69924.1"/>
    </source>
</evidence>
<keyword evidence="2" id="KW-1185">Reference proteome</keyword>
<reference evidence="1 2" key="2">
    <citation type="journal article" date="2016" name="Genome Announc.">
        <title>Complete Genome Sequence of a Strain of Azospirillum thiophilum Isolated from a Sulfide Spring.</title>
        <authorList>
            <person name="Fomenkov A."/>
            <person name="Vincze T."/>
            <person name="Grabovich M."/>
            <person name="Anton B.P."/>
            <person name="Dubinina G."/>
            <person name="Orlova M."/>
            <person name="Belousova E."/>
            <person name="Roberts R.J."/>
        </authorList>
    </citation>
    <scope>NUCLEOTIDE SEQUENCE [LARGE SCALE GENOMIC DNA]</scope>
    <source>
        <strain evidence="1 2">BV-S</strain>
    </source>
</reference>
<dbReference type="AlphaFoldDB" id="A0AAC9EWZ0"/>